<evidence type="ECO:0000313" key="2">
    <source>
        <dbReference type="Proteomes" id="UP000465609"/>
    </source>
</evidence>
<proteinExistence type="predicted"/>
<dbReference type="RefSeq" id="WP_138230250.1">
    <property type="nucleotide sequence ID" value="NZ_AP022577.1"/>
</dbReference>
<sequence length="76" mass="8687">MSEVFHVELDIRTSHTDSHEAFVIRDALEEYALRQRDDAEGSDNAAFLNALADTADDLRKRIDAQMVSANVRWIRP</sequence>
<gene>
    <name evidence="1" type="ORF">MAUB_00230</name>
</gene>
<keyword evidence="2" id="KW-1185">Reference proteome</keyword>
<organism evidence="1 2">
    <name type="scientific">Mycolicibacterium aubagnense</name>
    <dbReference type="NCBI Taxonomy" id="319707"/>
    <lineage>
        <taxon>Bacteria</taxon>
        <taxon>Bacillati</taxon>
        <taxon>Actinomycetota</taxon>
        <taxon>Actinomycetes</taxon>
        <taxon>Mycobacteriales</taxon>
        <taxon>Mycobacteriaceae</taxon>
        <taxon>Mycolicibacterium</taxon>
    </lineage>
</organism>
<evidence type="ECO:0000313" key="1">
    <source>
        <dbReference type="EMBL" id="BBX82150.1"/>
    </source>
</evidence>
<dbReference type="EMBL" id="AP022577">
    <property type="protein sequence ID" value="BBX82150.1"/>
    <property type="molecule type" value="Genomic_DNA"/>
</dbReference>
<name>A0ABM7I6H9_9MYCO</name>
<accession>A0ABM7I6H9</accession>
<reference evidence="1 2" key="1">
    <citation type="journal article" date="2019" name="Emerg. Microbes Infect.">
        <title>Comprehensive subspecies identification of 175 nontuberculous mycobacteria species based on 7547 genomic profiles.</title>
        <authorList>
            <person name="Matsumoto Y."/>
            <person name="Kinjo T."/>
            <person name="Motooka D."/>
            <person name="Nabeya D."/>
            <person name="Jung N."/>
            <person name="Uechi K."/>
            <person name="Horii T."/>
            <person name="Iida T."/>
            <person name="Fujita J."/>
            <person name="Nakamura S."/>
        </authorList>
    </citation>
    <scope>NUCLEOTIDE SEQUENCE [LARGE SCALE GENOMIC DNA]</scope>
    <source>
        <strain evidence="1 2">JCM 15296</strain>
    </source>
</reference>
<dbReference type="Proteomes" id="UP000465609">
    <property type="component" value="Chromosome"/>
</dbReference>
<protein>
    <submittedName>
        <fullName evidence="1">Uncharacterized protein</fullName>
    </submittedName>
</protein>